<dbReference type="AlphaFoldDB" id="A0A563UCG3"/>
<keyword evidence="2" id="KW-1185">Reference proteome</keyword>
<comment type="caution">
    <text evidence="1">The sequence shown here is derived from an EMBL/GenBank/DDBJ whole genome shotgun (WGS) entry which is preliminary data.</text>
</comment>
<name>A0A563UCG3_9SPHI</name>
<organism evidence="1 2">
    <name type="scientific">Mucilaginibacter pallidiroseus</name>
    <dbReference type="NCBI Taxonomy" id="2599295"/>
    <lineage>
        <taxon>Bacteria</taxon>
        <taxon>Pseudomonadati</taxon>
        <taxon>Bacteroidota</taxon>
        <taxon>Sphingobacteriia</taxon>
        <taxon>Sphingobacteriales</taxon>
        <taxon>Sphingobacteriaceae</taxon>
        <taxon>Mucilaginibacter</taxon>
    </lineage>
</organism>
<dbReference type="Proteomes" id="UP000320042">
    <property type="component" value="Unassembled WGS sequence"/>
</dbReference>
<accession>A0A563UCG3</accession>
<evidence type="ECO:0000313" key="2">
    <source>
        <dbReference type="Proteomes" id="UP000320042"/>
    </source>
</evidence>
<dbReference type="EMBL" id="VOEJ01000005">
    <property type="protein sequence ID" value="TWR29016.1"/>
    <property type="molecule type" value="Genomic_DNA"/>
</dbReference>
<protein>
    <submittedName>
        <fullName evidence="1">Uncharacterized protein</fullName>
    </submittedName>
</protein>
<sequence length="62" mass="6927">MKKAIGVSLNGYKQKFYVPFTGNNADALTAAKANAPLRIKCTVYRFFTVDGVSNFFYVDKIL</sequence>
<gene>
    <name evidence="1" type="ORF">FPZ43_12195</name>
</gene>
<reference evidence="1 2" key="1">
    <citation type="submission" date="2019-07" db="EMBL/GenBank/DDBJ databases">
        <authorList>
            <person name="Kim J."/>
        </authorList>
    </citation>
    <scope>NUCLEOTIDE SEQUENCE [LARGE SCALE GENOMIC DNA]</scope>
    <source>
        <strain evidence="2">dk17</strain>
    </source>
</reference>
<proteinExistence type="predicted"/>
<evidence type="ECO:0000313" key="1">
    <source>
        <dbReference type="EMBL" id="TWR29016.1"/>
    </source>
</evidence>